<feature type="chain" id="PRO_5004080279" description="Secreted protein" evidence="1">
    <location>
        <begin position="17"/>
        <end position="88"/>
    </location>
</feature>
<sequence>MAPLWLLRAPIGAAGAVPVDGAACRATWSRLHVGAGEGTCRCFREPLETPYHGKHGVRSDRRSSYDCSKHHAHYPAVYAEPEPAKAGE</sequence>
<evidence type="ECO:0000256" key="1">
    <source>
        <dbReference type="SAM" id="SignalP"/>
    </source>
</evidence>
<keyword evidence="1" id="KW-0732">Signal</keyword>
<accession>M7BSD7</accession>
<keyword evidence="3" id="KW-1185">Reference proteome</keyword>
<reference evidence="3" key="1">
    <citation type="journal article" date="2013" name="Nat. Genet.">
        <title>The draft genomes of soft-shell turtle and green sea turtle yield insights into the development and evolution of the turtle-specific body plan.</title>
        <authorList>
            <person name="Wang Z."/>
            <person name="Pascual-Anaya J."/>
            <person name="Zadissa A."/>
            <person name="Li W."/>
            <person name="Niimura Y."/>
            <person name="Huang Z."/>
            <person name="Li C."/>
            <person name="White S."/>
            <person name="Xiong Z."/>
            <person name="Fang D."/>
            <person name="Wang B."/>
            <person name="Ming Y."/>
            <person name="Chen Y."/>
            <person name="Zheng Y."/>
            <person name="Kuraku S."/>
            <person name="Pignatelli M."/>
            <person name="Herrero J."/>
            <person name="Beal K."/>
            <person name="Nozawa M."/>
            <person name="Li Q."/>
            <person name="Wang J."/>
            <person name="Zhang H."/>
            <person name="Yu L."/>
            <person name="Shigenobu S."/>
            <person name="Wang J."/>
            <person name="Liu J."/>
            <person name="Flicek P."/>
            <person name="Searle S."/>
            <person name="Wang J."/>
            <person name="Kuratani S."/>
            <person name="Yin Y."/>
            <person name="Aken B."/>
            <person name="Zhang G."/>
            <person name="Irie N."/>
        </authorList>
    </citation>
    <scope>NUCLEOTIDE SEQUENCE [LARGE SCALE GENOMIC DNA]</scope>
</reference>
<name>M7BSD7_CHEMY</name>
<feature type="signal peptide" evidence="1">
    <location>
        <begin position="1"/>
        <end position="16"/>
    </location>
</feature>
<organism evidence="2 3">
    <name type="scientific">Chelonia mydas</name>
    <name type="common">Green sea-turtle</name>
    <name type="synonym">Chelonia agassizi</name>
    <dbReference type="NCBI Taxonomy" id="8469"/>
    <lineage>
        <taxon>Eukaryota</taxon>
        <taxon>Metazoa</taxon>
        <taxon>Chordata</taxon>
        <taxon>Craniata</taxon>
        <taxon>Vertebrata</taxon>
        <taxon>Euteleostomi</taxon>
        <taxon>Archelosauria</taxon>
        <taxon>Testudinata</taxon>
        <taxon>Testudines</taxon>
        <taxon>Cryptodira</taxon>
        <taxon>Durocryptodira</taxon>
        <taxon>Americhelydia</taxon>
        <taxon>Chelonioidea</taxon>
        <taxon>Cheloniidae</taxon>
        <taxon>Chelonia</taxon>
    </lineage>
</organism>
<dbReference type="Proteomes" id="UP000031443">
    <property type="component" value="Unassembled WGS sequence"/>
</dbReference>
<evidence type="ECO:0000313" key="2">
    <source>
        <dbReference type="EMBL" id="EMP40104.1"/>
    </source>
</evidence>
<proteinExistence type="predicted"/>
<protein>
    <recommendedName>
        <fullName evidence="4">Secreted protein</fullName>
    </recommendedName>
</protein>
<dbReference type="EMBL" id="KB514586">
    <property type="protein sequence ID" value="EMP40104.1"/>
    <property type="molecule type" value="Genomic_DNA"/>
</dbReference>
<evidence type="ECO:0000313" key="3">
    <source>
        <dbReference type="Proteomes" id="UP000031443"/>
    </source>
</evidence>
<gene>
    <name evidence="2" type="ORF">UY3_02681</name>
</gene>
<evidence type="ECO:0008006" key="4">
    <source>
        <dbReference type="Google" id="ProtNLM"/>
    </source>
</evidence>
<dbReference type="AlphaFoldDB" id="M7BSD7"/>